<comment type="caution">
    <text evidence="2">The sequence shown here is derived from an EMBL/GenBank/DDBJ whole genome shotgun (WGS) entry which is preliminary data.</text>
</comment>
<sequence length="106" mass="12240">MHLNISQEAAYLYKKEIPLQAGDSLRLFVRVGGVGSGGFSVGVIKEEPPSKCFKVIKENITFFVTEDDYWYFDGMEINYNEDLDYVQFKHSSFDHLDHPEQIKVTK</sequence>
<dbReference type="OrthoDB" id="1645729at2"/>
<name>W4QF36_9BACI</name>
<dbReference type="RefSeq" id="WP_035343305.1">
    <property type="nucleotide sequence ID" value="NZ_BAUU01000012.1"/>
</dbReference>
<accession>W4QF36</accession>
<organism evidence="2 3">
    <name type="scientific">Halalkalibacter hemicellulosilyticusJCM 9152</name>
    <dbReference type="NCBI Taxonomy" id="1236971"/>
    <lineage>
        <taxon>Bacteria</taxon>
        <taxon>Bacillati</taxon>
        <taxon>Bacillota</taxon>
        <taxon>Bacilli</taxon>
        <taxon>Bacillales</taxon>
        <taxon>Bacillaceae</taxon>
        <taxon>Halalkalibacter</taxon>
    </lineage>
</organism>
<dbReference type="Pfam" id="PF01521">
    <property type="entry name" value="Fe-S_biosyn"/>
    <property type="match status" value="1"/>
</dbReference>
<dbReference type="InterPro" id="IPR035903">
    <property type="entry name" value="HesB-like_dom_sf"/>
</dbReference>
<evidence type="ECO:0000259" key="1">
    <source>
        <dbReference type="Pfam" id="PF01521"/>
    </source>
</evidence>
<proteinExistence type="predicted"/>
<protein>
    <recommendedName>
        <fullName evidence="1">Core domain-containing protein</fullName>
    </recommendedName>
</protein>
<dbReference type="EMBL" id="BAUU01000012">
    <property type="protein sequence ID" value="GAE30537.1"/>
    <property type="molecule type" value="Genomic_DNA"/>
</dbReference>
<dbReference type="STRING" id="1236971.JCM9152_1945"/>
<gene>
    <name evidence="2" type="ORF">JCM9152_1945</name>
</gene>
<dbReference type="InterPro" id="IPR000361">
    <property type="entry name" value="ATAP_core_dom"/>
</dbReference>
<dbReference type="Proteomes" id="UP000018895">
    <property type="component" value="Unassembled WGS sequence"/>
</dbReference>
<evidence type="ECO:0000313" key="3">
    <source>
        <dbReference type="Proteomes" id="UP000018895"/>
    </source>
</evidence>
<reference evidence="2" key="1">
    <citation type="journal article" date="2014" name="Genome Announc.">
        <title>Draft Genome Sequences of Three Alkaliphilic Bacillus Strains, Bacillus wakoensis JCM 9140T, Bacillus akibai JCM 9157T, and Bacillus hemicellulosilyticus JCM 9152T.</title>
        <authorList>
            <person name="Yuki M."/>
            <person name="Oshima K."/>
            <person name="Suda W."/>
            <person name="Oshida Y."/>
            <person name="Kitamura K."/>
            <person name="Iida T."/>
            <person name="Hattori M."/>
            <person name="Ohkuma M."/>
        </authorList>
    </citation>
    <scope>NUCLEOTIDE SEQUENCE [LARGE SCALE GENOMIC DNA]</scope>
    <source>
        <strain evidence="2">JCM 9152</strain>
    </source>
</reference>
<dbReference type="SUPFAM" id="SSF89360">
    <property type="entry name" value="HesB-like domain"/>
    <property type="match status" value="1"/>
</dbReference>
<evidence type="ECO:0000313" key="2">
    <source>
        <dbReference type="EMBL" id="GAE30537.1"/>
    </source>
</evidence>
<keyword evidence="3" id="KW-1185">Reference proteome</keyword>
<feature type="domain" description="Core" evidence="1">
    <location>
        <begin position="1"/>
        <end position="92"/>
    </location>
</feature>
<dbReference type="Gene3D" id="2.60.300.12">
    <property type="entry name" value="HesB-like domain"/>
    <property type="match status" value="1"/>
</dbReference>
<dbReference type="AlphaFoldDB" id="W4QF36"/>